<comment type="caution">
    <text evidence="5">The sequence shown here is derived from an EMBL/GenBank/DDBJ whole genome shotgun (WGS) entry which is preliminary data.</text>
</comment>
<dbReference type="GO" id="GO:0003677">
    <property type="term" value="F:DNA binding"/>
    <property type="evidence" value="ECO:0007669"/>
    <property type="project" value="UniProtKB-UniRule"/>
</dbReference>
<organism evidence="5 6">
    <name type="scientific">Pseudoneobacillus rhizosphaerae</name>
    <dbReference type="NCBI Taxonomy" id="2880968"/>
    <lineage>
        <taxon>Bacteria</taxon>
        <taxon>Bacillati</taxon>
        <taxon>Bacillota</taxon>
        <taxon>Bacilli</taxon>
        <taxon>Bacillales</taxon>
        <taxon>Bacillaceae</taxon>
        <taxon>Pseudoneobacillus</taxon>
    </lineage>
</organism>
<dbReference type="Proteomes" id="UP000789845">
    <property type="component" value="Unassembled WGS sequence"/>
</dbReference>
<feature type="DNA-binding region" description="H-T-H motif" evidence="3">
    <location>
        <begin position="26"/>
        <end position="45"/>
    </location>
</feature>
<keyword evidence="6" id="KW-1185">Reference proteome</keyword>
<name>A0A9C7GAB6_9BACI</name>
<accession>A0A9C7GAB6</accession>
<evidence type="ECO:0000259" key="4">
    <source>
        <dbReference type="PROSITE" id="PS50977"/>
    </source>
</evidence>
<dbReference type="PANTHER" id="PTHR43479">
    <property type="entry name" value="ACREF/ENVCD OPERON REPRESSOR-RELATED"/>
    <property type="match status" value="1"/>
</dbReference>
<proteinExistence type="predicted"/>
<feature type="domain" description="HTH tetR-type" evidence="4">
    <location>
        <begin position="3"/>
        <end position="63"/>
    </location>
</feature>
<gene>
    <name evidence="5" type="primary">yttP</name>
    <name evidence="5" type="ORF">NEOCIP111885_02634</name>
</gene>
<dbReference type="SUPFAM" id="SSF48498">
    <property type="entry name" value="Tetracyclin repressor-like, C-terminal domain"/>
    <property type="match status" value="1"/>
</dbReference>
<dbReference type="InterPro" id="IPR001647">
    <property type="entry name" value="HTH_TetR"/>
</dbReference>
<dbReference type="InterPro" id="IPR009057">
    <property type="entry name" value="Homeodomain-like_sf"/>
</dbReference>
<keyword evidence="1" id="KW-0678">Repressor</keyword>
<dbReference type="EMBL" id="CAKJTG010000014">
    <property type="protein sequence ID" value="CAG9608916.1"/>
    <property type="molecule type" value="Genomic_DNA"/>
</dbReference>
<evidence type="ECO:0000256" key="3">
    <source>
        <dbReference type="PROSITE-ProRule" id="PRU00335"/>
    </source>
</evidence>
<dbReference type="InterPro" id="IPR036271">
    <property type="entry name" value="Tet_transcr_reg_TetR-rel_C_sf"/>
</dbReference>
<sequence length="211" mass="24868">MKKNSKEAIVEAAIILFNTNGFHGTSIRDIATKANVNVANIAYYFENKHGLLEYCLTTYFEQYLMKIEEALPLLEDHPANCLKQVAENILAFQCNNIQFTRFILREMSIDSQMVREIMSTYYVKEKYYFRKILEKGMQTKVFRSQSLPYMIIQFKGLLTMPFLNTQYVTEVLHVFPQERFFQEKYLQEICYWIDGVIEASSFFQSKKAVSQ</sequence>
<protein>
    <submittedName>
        <fullName evidence="5">HTH-type transcriptional regulator YttP</fullName>
    </submittedName>
</protein>
<reference evidence="5" key="1">
    <citation type="submission" date="2021-10" db="EMBL/GenBank/DDBJ databases">
        <authorList>
            <person name="Criscuolo A."/>
        </authorList>
    </citation>
    <scope>NUCLEOTIDE SEQUENCE</scope>
    <source>
        <strain evidence="5">CIP111885</strain>
    </source>
</reference>
<evidence type="ECO:0000313" key="5">
    <source>
        <dbReference type="EMBL" id="CAG9608916.1"/>
    </source>
</evidence>
<dbReference type="InterPro" id="IPR050624">
    <property type="entry name" value="HTH-type_Tx_Regulator"/>
</dbReference>
<dbReference type="PROSITE" id="PS50977">
    <property type="entry name" value="HTH_TETR_2"/>
    <property type="match status" value="1"/>
</dbReference>
<dbReference type="RefSeq" id="WP_230497159.1">
    <property type="nucleotide sequence ID" value="NZ_CAKJTG010000014.1"/>
</dbReference>
<dbReference type="Pfam" id="PF00440">
    <property type="entry name" value="TetR_N"/>
    <property type="match status" value="1"/>
</dbReference>
<keyword evidence="2 3" id="KW-0238">DNA-binding</keyword>
<dbReference type="AlphaFoldDB" id="A0A9C7GAB6"/>
<evidence type="ECO:0000256" key="2">
    <source>
        <dbReference type="ARBA" id="ARBA00023125"/>
    </source>
</evidence>
<dbReference type="SUPFAM" id="SSF46689">
    <property type="entry name" value="Homeodomain-like"/>
    <property type="match status" value="1"/>
</dbReference>
<evidence type="ECO:0000313" key="6">
    <source>
        <dbReference type="Proteomes" id="UP000789845"/>
    </source>
</evidence>
<dbReference type="PRINTS" id="PR00455">
    <property type="entry name" value="HTHTETR"/>
</dbReference>
<dbReference type="Gene3D" id="1.10.357.10">
    <property type="entry name" value="Tetracycline Repressor, domain 2"/>
    <property type="match status" value="1"/>
</dbReference>
<dbReference type="NCBIfam" id="NF037937">
    <property type="entry name" value="septum_RefZ"/>
    <property type="match status" value="1"/>
</dbReference>
<evidence type="ECO:0000256" key="1">
    <source>
        <dbReference type="ARBA" id="ARBA00022491"/>
    </source>
</evidence>
<dbReference type="PANTHER" id="PTHR43479:SF21">
    <property type="entry name" value="TRANSCRIPTIONAL REGULATOR, TETR FAMILY"/>
    <property type="match status" value="1"/>
</dbReference>